<dbReference type="EMBL" id="AP011526">
    <property type="protein sequence ID" value="BAP61203.1"/>
    <property type="molecule type" value="Genomic_DNA"/>
</dbReference>
<dbReference type="Proteomes" id="UP000264208">
    <property type="component" value="Chromosome"/>
</dbReference>
<dbReference type="KEGG" id="mmak:MMKA1_10860"/>
<name>A0A2Z5PFV6_METMI</name>
<gene>
    <name evidence="1" type="ORF">MMKA1_10860</name>
</gene>
<dbReference type="AlphaFoldDB" id="A0A2Z5PFV6"/>
<accession>A0A2Z5PFV6</accession>
<evidence type="ECO:0000313" key="1">
    <source>
        <dbReference type="EMBL" id="BAP61203.1"/>
    </source>
</evidence>
<dbReference type="GeneID" id="41279497"/>
<evidence type="ECO:0000313" key="2">
    <source>
        <dbReference type="Proteomes" id="UP000264208"/>
    </source>
</evidence>
<organism evidence="1 2">
    <name type="scientific">Methanococcus maripaludis KA1</name>
    <dbReference type="NCBI Taxonomy" id="637914"/>
    <lineage>
        <taxon>Archaea</taxon>
        <taxon>Methanobacteriati</taxon>
        <taxon>Methanobacteriota</taxon>
        <taxon>Methanomada group</taxon>
        <taxon>Methanococci</taxon>
        <taxon>Methanococcales</taxon>
        <taxon>Methanococcaceae</taxon>
        <taxon>Methanococcus</taxon>
    </lineage>
</organism>
<protein>
    <submittedName>
        <fullName evidence="1">Uncharacterized protein</fullName>
    </submittedName>
</protein>
<sequence length="92" mass="10486">MKCPYCGENCVDEYILELYIKSLKNFKMRKNTAFNGIPIVCEAGVCKNTGKRIWYCPHCKSLTEYVDSFNAIVQCPNCHEKIALPATNRTVC</sequence>
<proteinExistence type="predicted"/>
<reference evidence="1 2" key="1">
    <citation type="submission" date="2009-06" db="EMBL/GenBank/DDBJ databases">
        <title>Molecular Evidence for Microbiologically Influenced Corrosion from genome of Methanogen.</title>
        <authorList>
            <person name="Ito N."/>
            <person name="Tsurumaru H."/>
            <person name="Shimizu A."/>
            <person name="Harada T."/>
            <person name="Hosoyama A."/>
            <person name="Horikawa H."/>
            <person name="Wakai S."/>
            <person name="Sasaki K."/>
            <person name="Nishijima K."/>
            <person name="Ataku H."/>
            <person name="Yamazaki J."/>
            <person name="Mise M."/>
            <person name="Yamazaki S."/>
            <person name="Tanikawa S."/>
            <person name="Harayama S."/>
            <person name="Fujita N."/>
        </authorList>
    </citation>
    <scope>NUCLEOTIDE SEQUENCE [LARGE SCALE GENOMIC DNA]</scope>
    <source>
        <strain evidence="2">KA1 ( NBRC 102054)</strain>
    </source>
</reference>
<dbReference type="RefSeq" id="WP_018153843.1">
    <property type="nucleotide sequence ID" value="NZ_AP011526.1"/>
</dbReference>